<dbReference type="InterPro" id="IPR008735">
    <property type="entry name" value="PSP94"/>
</dbReference>
<dbReference type="AlphaFoldDB" id="A0A3Q0SPA3"/>
<evidence type="ECO:0000313" key="7">
    <source>
        <dbReference type="Proteomes" id="UP000261340"/>
    </source>
</evidence>
<dbReference type="PANTHER" id="PTHR10500">
    <property type="entry name" value="BETA-MICROSEMINOPROTEIN"/>
    <property type="match status" value="1"/>
</dbReference>
<keyword evidence="5" id="KW-0732">Signal</keyword>
<name>A0A3Q0SPA3_AMPCI</name>
<comment type="subcellular location">
    <subcellularLocation>
        <location evidence="1">Secreted</location>
    </subcellularLocation>
</comment>
<comment type="similarity">
    <text evidence="2">Belongs to the beta-microseminoprotein family.</text>
</comment>
<proteinExistence type="inferred from homology"/>
<dbReference type="Gene3D" id="2.20.25.590">
    <property type="match status" value="1"/>
</dbReference>
<evidence type="ECO:0000256" key="3">
    <source>
        <dbReference type="ARBA" id="ARBA00022525"/>
    </source>
</evidence>
<evidence type="ECO:0000256" key="5">
    <source>
        <dbReference type="SAM" id="SignalP"/>
    </source>
</evidence>
<dbReference type="OMA" id="ETEIICC"/>
<dbReference type="GeneTree" id="ENSGT00940000175945"/>
<feature type="signal peptide" evidence="5">
    <location>
        <begin position="1"/>
        <end position="27"/>
    </location>
</feature>
<evidence type="ECO:0000256" key="4">
    <source>
        <dbReference type="ARBA" id="ARBA00023157"/>
    </source>
</evidence>
<sequence length="118" mass="12885">IGSLFSTPRRSLHVFVCLLGLVVLCHSKCFFKELVAKDEKNPPKGCVDEDGKQHGFGSKWVRDCMDCSCTSEGLSCCGKIPDAGTVDVPEECELVVDKETCTVKVVMKSDKAKECKPV</sequence>
<dbReference type="STRING" id="61819.ENSACIP00000022025"/>
<reference evidence="6" key="2">
    <citation type="submission" date="2025-09" db="UniProtKB">
        <authorList>
            <consortium name="Ensembl"/>
        </authorList>
    </citation>
    <scope>IDENTIFICATION</scope>
</reference>
<dbReference type="PANTHER" id="PTHR10500:SF7">
    <property type="entry name" value="BETA-MICROSEMINOPROTEIN"/>
    <property type="match status" value="1"/>
</dbReference>
<dbReference type="GO" id="GO:0005576">
    <property type="term" value="C:extracellular region"/>
    <property type="evidence" value="ECO:0007669"/>
    <property type="project" value="UniProtKB-SubCell"/>
</dbReference>
<evidence type="ECO:0000313" key="6">
    <source>
        <dbReference type="Ensembl" id="ENSACIP00000022025.1"/>
    </source>
</evidence>
<feature type="chain" id="PRO_5018683371" evidence="5">
    <location>
        <begin position="28"/>
        <end position="118"/>
    </location>
</feature>
<evidence type="ECO:0000256" key="1">
    <source>
        <dbReference type="ARBA" id="ARBA00004613"/>
    </source>
</evidence>
<dbReference type="Ensembl" id="ENSACIT00000022608.1">
    <property type="protein sequence ID" value="ENSACIP00000022025.1"/>
    <property type="gene ID" value="ENSACIG00000017128.1"/>
</dbReference>
<dbReference type="Pfam" id="PF05825">
    <property type="entry name" value="PSP94"/>
    <property type="match status" value="1"/>
</dbReference>
<dbReference type="Proteomes" id="UP000261340">
    <property type="component" value="Unplaced"/>
</dbReference>
<dbReference type="Gene3D" id="2.10.70.10">
    <property type="entry name" value="Complement Module, domain 1"/>
    <property type="match status" value="1"/>
</dbReference>
<evidence type="ECO:0000256" key="2">
    <source>
        <dbReference type="ARBA" id="ARBA00010352"/>
    </source>
</evidence>
<keyword evidence="4" id="KW-1015">Disulfide bond</keyword>
<protein>
    <submittedName>
        <fullName evidence="6">Si:ch73-288o11.4</fullName>
    </submittedName>
</protein>
<keyword evidence="3" id="KW-0964">Secreted</keyword>
<keyword evidence="7" id="KW-1185">Reference proteome</keyword>
<accession>A0A3Q0SPA3</accession>
<reference evidence="6" key="1">
    <citation type="submission" date="2025-08" db="UniProtKB">
        <authorList>
            <consortium name="Ensembl"/>
        </authorList>
    </citation>
    <scope>IDENTIFICATION</scope>
</reference>
<organism evidence="6 7">
    <name type="scientific">Amphilophus citrinellus</name>
    <name type="common">Midas cichlid</name>
    <name type="synonym">Cichlasoma citrinellum</name>
    <dbReference type="NCBI Taxonomy" id="61819"/>
    <lineage>
        <taxon>Eukaryota</taxon>
        <taxon>Metazoa</taxon>
        <taxon>Chordata</taxon>
        <taxon>Craniata</taxon>
        <taxon>Vertebrata</taxon>
        <taxon>Euteleostomi</taxon>
        <taxon>Actinopterygii</taxon>
        <taxon>Neopterygii</taxon>
        <taxon>Teleostei</taxon>
        <taxon>Neoteleostei</taxon>
        <taxon>Acanthomorphata</taxon>
        <taxon>Ovalentaria</taxon>
        <taxon>Cichlomorphae</taxon>
        <taxon>Cichliformes</taxon>
        <taxon>Cichlidae</taxon>
        <taxon>New World cichlids</taxon>
        <taxon>Cichlasomatinae</taxon>
        <taxon>Heroini</taxon>
        <taxon>Amphilophus</taxon>
    </lineage>
</organism>